<organism evidence="9 10">
    <name type="scientific">Stylosanthes scabra</name>
    <dbReference type="NCBI Taxonomy" id="79078"/>
    <lineage>
        <taxon>Eukaryota</taxon>
        <taxon>Viridiplantae</taxon>
        <taxon>Streptophyta</taxon>
        <taxon>Embryophyta</taxon>
        <taxon>Tracheophyta</taxon>
        <taxon>Spermatophyta</taxon>
        <taxon>Magnoliopsida</taxon>
        <taxon>eudicotyledons</taxon>
        <taxon>Gunneridae</taxon>
        <taxon>Pentapetalae</taxon>
        <taxon>rosids</taxon>
        <taxon>fabids</taxon>
        <taxon>Fabales</taxon>
        <taxon>Fabaceae</taxon>
        <taxon>Papilionoideae</taxon>
        <taxon>50 kb inversion clade</taxon>
        <taxon>dalbergioids sensu lato</taxon>
        <taxon>Dalbergieae</taxon>
        <taxon>Pterocarpus clade</taxon>
        <taxon>Stylosanthes</taxon>
    </lineage>
</organism>
<keyword evidence="10" id="KW-1185">Reference proteome</keyword>
<evidence type="ECO:0000313" key="10">
    <source>
        <dbReference type="Proteomes" id="UP001341840"/>
    </source>
</evidence>
<keyword evidence="1" id="KW-0479">Metal-binding</keyword>
<evidence type="ECO:0000256" key="5">
    <source>
        <dbReference type="SAM" id="Coils"/>
    </source>
</evidence>
<dbReference type="Proteomes" id="UP001341840">
    <property type="component" value="Unassembled WGS sequence"/>
</dbReference>
<accession>A0ABU6XCL4</accession>
<evidence type="ECO:0000313" key="9">
    <source>
        <dbReference type="EMBL" id="MED6195101.1"/>
    </source>
</evidence>
<sequence>MGILNSRNWDSLLTHDSNPKSKDKFSPTTSEISSLLSTMDNDGASSSSRQSGGAVRGDGSSSATQGFLATQVGNERNGVAPKCRCGVYVVLYLSKTPNNLNQLFFGCPFFKAKLRHCNFFLWLDRHASKFDNFAGAKVVEEDEDVNAHLLRLDMESRLANLEDRVASIERKKKEGMKAMLIVVCLAVVLISICVTRA</sequence>
<evidence type="ECO:0000256" key="6">
    <source>
        <dbReference type="SAM" id="MobiDB-lite"/>
    </source>
</evidence>
<evidence type="ECO:0000256" key="3">
    <source>
        <dbReference type="ARBA" id="ARBA00022833"/>
    </source>
</evidence>
<reference evidence="9 10" key="1">
    <citation type="journal article" date="2023" name="Plants (Basel)">
        <title>Bridging the Gap: Combining Genomics and Transcriptomics Approaches to Understand Stylosanthes scabra, an Orphan Legume from the Brazilian Caatinga.</title>
        <authorList>
            <person name="Ferreira-Neto J.R.C."/>
            <person name="da Silva M.D."/>
            <person name="Binneck E."/>
            <person name="de Melo N.F."/>
            <person name="da Silva R.H."/>
            <person name="de Melo A.L.T.M."/>
            <person name="Pandolfi V."/>
            <person name="Bustamante F.O."/>
            <person name="Brasileiro-Vidal A.C."/>
            <person name="Benko-Iseppon A.M."/>
        </authorList>
    </citation>
    <scope>NUCLEOTIDE SEQUENCE [LARGE SCALE GENOMIC DNA]</scope>
    <source>
        <tissue evidence="9">Leaves</tissue>
    </source>
</reference>
<keyword evidence="7" id="KW-1133">Transmembrane helix</keyword>
<evidence type="ECO:0000256" key="2">
    <source>
        <dbReference type="ARBA" id="ARBA00022771"/>
    </source>
</evidence>
<feature type="transmembrane region" description="Helical" evidence="7">
    <location>
        <begin position="178"/>
        <end position="195"/>
    </location>
</feature>
<dbReference type="Pfam" id="PF06839">
    <property type="entry name" value="Zn_ribbon_GRF"/>
    <property type="match status" value="1"/>
</dbReference>
<evidence type="ECO:0000256" key="7">
    <source>
        <dbReference type="SAM" id="Phobius"/>
    </source>
</evidence>
<dbReference type="PANTHER" id="PTHR33248">
    <property type="entry name" value="ZINC ION-BINDING PROTEIN"/>
    <property type="match status" value="1"/>
</dbReference>
<keyword evidence="2 4" id="KW-0863">Zinc-finger</keyword>
<feature type="domain" description="GRF-type" evidence="8">
    <location>
        <begin position="83"/>
        <end position="126"/>
    </location>
</feature>
<evidence type="ECO:0000256" key="4">
    <source>
        <dbReference type="PROSITE-ProRule" id="PRU01343"/>
    </source>
</evidence>
<dbReference type="EMBL" id="JASCZI010211612">
    <property type="protein sequence ID" value="MED6195101.1"/>
    <property type="molecule type" value="Genomic_DNA"/>
</dbReference>
<feature type="coiled-coil region" evidence="5">
    <location>
        <begin position="151"/>
        <end position="178"/>
    </location>
</feature>
<gene>
    <name evidence="9" type="ORF">PIB30_034841</name>
</gene>
<keyword evidence="3" id="KW-0862">Zinc</keyword>
<keyword evidence="7" id="KW-0812">Transmembrane</keyword>
<feature type="compositionally biased region" description="Low complexity" evidence="6">
    <location>
        <begin position="43"/>
        <end position="53"/>
    </location>
</feature>
<dbReference type="PROSITE" id="PS51999">
    <property type="entry name" value="ZF_GRF"/>
    <property type="match status" value="1"/>
</dbReference>
<feature type="region of interest" description="Disordered" evidence="6">
    <location>
        <begin position="12"/>
        <end position="31"/>
    </location>
</feature>
<keyword evidence="7" id="KW-0472">Membrane</keyword>
<dbReference type="InterPro" id="IPR010666">
    <property type="entry name" value="Znf_GRF"/>
</dbReference>
<evidence type="ECO:0000256" key="1">
    <source>
        <dbReference type="ARBA" id="ARBA00022723"/>
    </source>
</evidence>
<proteinExistence type="predicted"/>
<comment type="caution">
    <text evidence="9">The sequence shown here is derived from an EMBL/GenBank/DDBJ whole genome shotgun (WGS) entry which is preliminary data.</text>
</comment>
<protein>
    <recommendedName>
        <fullName evidence="8">GRF-type domain-containing protein</fullName>
    </recommendedName>
</protein>
<feature type="region of interest" description="Disordered" evidence="6">
    <location>
        <begin position="36"/>
        <end position="61"/>
    </location>
</feature>
<keyword evidence="5" id="KW-0175">Coiled coil</keyword>
<evidence type="ECO:0000259" key="8">
    <source>
        <dbReference type="PROSITE" id="PS51999"/>
    </source>
</evidence>
<name>A0ABU6XCL4_9FABA</name>